<evidence type="ECO:0000313" key="2">
    <source>
        <dbReference type="Proteomes" id="UP001266305"/>
    </source>
</evidence>
<dbReference type="Proteomes" id="UP001266305">
    <property type="component" value="Unassembled WGS sequence"/>
</dbReference>
<protein>
    <submittedName>
        <fullName evidence="1">Uncharacterized protein</fullName>
    </submittedName>
</protein>
<evidence type="ECO:0000313" key="1">
    <source>
        <dbReference type="EMBL" id="KAK2093284.1"/>
    </source>
</evidence>
<reference evidence="1 2" key="1">
    <citation type="submission" date="2023-05" db="EMBL/GenBank/DDBJ databases">
        <title>B98-5 Cell Line De Novo Hybrid Assembly: An Optical Mapping Approach.</title>
        <authorList>
            <person name="Kananen K."/>
            <person name="Auerbach J.A."/>
            <person name="Kautto E."/>
            <person name="Blachly J.S."/>
        </authorList>
    </citation>
    <scope>NUCLEOTIDE SEQUENCE [LARGE SCALE GENOMIC DNA]</scope>
    <source>
        <strain evidence="1">B95-8</strain>
        <tissue evidence="1">Cell line</tissue>
    </source>
</reference>
<accession>A0ABQ9U892</accession>
<gene>
    <name evidence="1" type="ORF">P7K49_029813</name>
</gene>
<proteinExistence type="predicted"/>
<comment type="caution">
    <text evidence="1">The sequence shown here is derived from an EMBL/GenBank/DDBJ whole genome shotgun (WGS) entry which is preliminary data.</text>
</comment>
<dbReference type="EMBL" id="JASSZA010000015">
    <property type="protein sequence ID" value="KAK2093284.1"/>
    <property type="molecule type" value="Genomic_DNA"/>
</dbReference>
<sequence length="73" mass="7810">MNDAKTQGKSKAGSRLLLVGVGSSGSWGGRRGSNQRHCYLHHQHGVCRATMVQQKYRVGPALAAKAVQADTCM</sequence>
<organism evidence="1 2">
    <name type="scientific">Saguinus oedipus</name>
    <name type="common">Cotton-top tamarin</name>
    <name type="synonym">Oedipomidas oedipus</name>
    <dbReference type="NCBI Taxonomy" id="9490"/>
    <lineage>
        <taxon>Eukaryota</taxon>
        <taxon>Metazoa</taxon>
        <taxon>Chordata</taxon>
        <taxon>Craniata</taxon>
        <taxon>Vertebrata</taxon>
        <taxon>Euteleostomi</taxon>
        <taxon>Mammalia</taxon>
        <taxon>Eutheria</taxon>
        <taxon>Euarchontoglires</taxon>
        <taxon>Primates</taxon>
        <taxon>Haplorrhini</taxon>
        <taxon>Platyrrhini</taxon>
        <taxon>Cebidae</taxon>
        <taxon>Callitrichinae</taxon>
        <taxon>Saguinus</taxon>
    </lineage>
</organism>
<name>A0ABQ9U892_SAGOE</name>
<keyword evidence="2" id="KW-1185">Reference proteome</keyword>